<dbReference type="InterPro" id="IPR023214">
    <property type="entry name" value="HAD_sf"/>
</dbReference>
<comment type="caution">
    <text evidence="2">The sequence shown here is derived from an EMBL/GenBank/DDBJ whole genome shotgun (WGS) entry which is preliminary data.</text>
</comment>
<dbReference type="AlphaFoldDB" id="A0A2M8H5R1"/>
<sequence length="198" mass="21802">MTEQYRFAQYDALIFDMDGTLVDSMPLHLDAWEITSAEFGLPFDRAELNEYGGIPTRKIVAILAEQHGLNIDVEAFARRKIALYLEQIDKARVFPQMWELVKAYHGKVPMGIGTGSPRNQAEQILKSTGLDAYISVVVSADDVTNHKPHPDTFLRVAEQLGANPANCLVFEDTRIGIQAGKAAGMATLLATEGELQPA</sequence>
<dbReference type="SUPFAM" id="SSF56784">
    <property type="entry name" value="HAD-like"/>
    <property type="match status" value="1"/>
</dbReference>
<dbReference type="NCBIfam" id="TIGR01509">
    <property type="entry name" value="HAD-SF-IA-v3"/>
    <property type="match status" value="1"/>
</dbReference>
<dbReference type="EMBL" id="PGCP01000036">
    <property type="protein sequence ID" value="PJC91882.1"/>
    <property type="molecule type" value="Genomic_DNA"/>
</dbReference>
<dbReference type="Gene3D" id="1.10.150.240">
    <property type="entry name" value="Putative phosphatase, domain 2"/>
    <property type="match status" value="1"/>
</dbReference>
<dbReference type="InterPro" id="IPR036412">
    <property type="entry name" value="HAD-like_sf"/>
</dbReference>
<dbReference type="InterPro" id="IPR051806">
    <property type="entry name" value="HAD-like_SPP"/>
</dbReference>
<dbReference type="Gene3D" id="3.40.50.1000">
    <property type="entry name" value="HAD superfamily/HAD-like"/>
    <property type="match status" value="1"/>
</dbReference>
<dbReference type="SFLD" id="SFLDG01129">
    <property type="entry name" value="C1.5:_HAD__Beta-PGM__Phosphata"/>
    <property type="match status" value="1"/>
</dbReference>
<dbReference type="InterPro" id="IPR010976">
    <property type="entry name" value="B-phosphoglucomutase_hydrolase"/>
</dbReference>
<dbReference type="NCBIfam" id="TIGR02009">
    <property type="entry name" value="PGMB-YQAB-SF"/>
    <property type="match status" value="1"/>
</dbReference>
<evidence type="ECO:0000256" key="1">
    <source>
        <dbReference type="ARBA" id="ARBA00006171"/>
    </source>
</evidence>
<dbReference type="PANTHER" id="PTHR43481">
    <property type="entry name" value="FRUCTOSE-1-PHOSPHATE PHOSPHATASE"/>
    <property type="match status" value="1"/>
</dbReference>
<dbReference type="SFLD" id="SFLDG01135">
    <property type="entry name" value="C1.5.6:_HAD__Beta-PGM__Phospha"/>
    <property type="match status" value="1"/>
</dbReference>
<dbReference type="Pfam" id="PF13419">
    <property type="entry name" value="HAD_2"/>
    <property type="match status" value="1"/>
</dbReference>
<dbReference type="CDD" id="cd07505">
    <property type="entry name" value="HAD_BPGM-like"/>
    <property type="match status" value="1"/>
</dbReference>
<proteinExistence type="inferred from homology"/>
<name>A0A2M8H5R1_9GAMM</name>
<protein>
    <submittedName>
        <fullName evidence="2">Beta-phosphoglucomutase family hydrolase</fullName>
    </submittedName>
</protein>
<organism evidence="2 3">
    <name type="scientific">Aeromonas lusitana</name>
    <dbReference type="NCBI Taxonomy" id="931529"/>
    <lineage>
        <taxon>Bacteria</taxon>
        <taxon>Pseudomonadati</taxon>
        <taxon>Pseudomonadota</taxon>
        <taxon>Gammaproteobacteria</taxon>
        <taxon>Aeromonadales</taxon>
        <taxon>Aeromonadaceae</taxon>
        <taxon>Aeromonas</taxon>
    </lineage>
</organism>
<dbReference type="InterPro" id="IPR041492">
    <property type="entry name" value="HAD_2"/>
</dbReference>
<accession>A0A2M8H5R1</accession>
<keyword evidence="3" id="KW-1185">Reference proteome</keyword>
<keyword evidence="2" id="KW-0378">Hydrolase</keyword>
<dbReference type="OrthoDB" id="9782449at2"/>
<dbReference type="Proteomes" id="UP000232060">
    <property type="component" value="Unassembled WGS sequence"/>
</dbReference>
<reference evidence="2 3" key="1">
    <citation type="submission" date="2017-11" db="EMBL/GenBank/DDBJ databases">
        <title>Draft genome sequence of environmental isolate Aeromonas lusitania sp. nov. MDC 2473.</title>
        <authorList>
            <person name="Colston S.M."/>
            <person name="Navarro A."/>
            <person name="Martinez-Murcia A.J."/>
            <person name="Graf J."/>
        </authorList>
    </citation>
    <scope>NUCLEOTIDE SEQUENCE [LARGE SCALE GENOMIC DNA]</scope>
    <source>
        <strain evidence="2 3">MDC 2473</strain>
    </source>
</reference>
<dbReference type="SFLD" id="SFLDS00003">
    <property type="entry name" value="Haloacid_Dehalogenase"/>
    <property type="match status" value="1"/>
</dbReference>
<evidence type="ECO:0000313" key="2">
    <source>
        <dbReference type="EMBL" id="PJC91882.1"/>
    </source>
</evidence>
<evidence type="ECO:0000313" key="3">
    <source>
        <dbReference type="Proteomes" id="UP000232060"/>
    </source>
</evidence>
<dbReference type="InterPro" id="IPR023198">
    <property type="entry name" value="PGP-like_dom2"/>
</dbReference>
<dbReference type="PANTHER" id="PTHR43481:SF4">
    <property type="entry name" value="GLYCEROL-1-PHOSPHATE PHOSPHOHYDROLASE 1-RELATED"/>
    <property type="match status" value="1"/>
</dbReference>
<dbReference type="GO" id="GO:0050308">
    <property type="term" value="F:sugar-phosphatase activity"/>
    <property type="evidence" value="ECO:0007669"/>
    <property type="project" value="TreeGrafter"/>
</dbReference>
<gene>
    <name evidence="2" type="ORF">CUC44_18505</name>
</gene>
<dbReference type="InterPro" id="IPR006439">
    <property type="entry name" value="HAD-SF_hydro_IA"/>
</dbReference>
<dbReference type="RefSeq" id="WP_100861329.1">
    <property type="nucleotide sequence ID" value="NZ_PGCP01000036.1"/>
</dbReference>
<comment type="similarity">
    <text evidence="1">Belongs to the HAD-like hydrolase superfamily. CbbY/CbbZ/Gph/YieH family.</text>
</comment>